<evidence type="ECO:0000313" key="9">
    <source>
        <dbReference type="EMBL" id="TWE16103.1"/>
    </source>
</evidence>
<sequence length="404" mass="41052">MVRRLARITLVNCLGNGLFMTLSVLFFTRVLGFGAAQVGIGLTAAGLCGVLASVPAGRAADRWGSKPVLVTLVTVEAVGTTGYVLVHEFTAFVLLACLVTAADRGSAAVRATLYAEVLPADRRVAGRAYLRVVTNVGIGAGTALAALALQADTRSAYVVAFLADVVSFAVVAAMYAMVPVTARTARSEAASTGAAGRNPALRNLPFLVVTVLNALLVLQFAMLEVGVPLWIVKHTEAPRVMVAGSLIVNTVLVVALQVRATKGTEQPGVAARVFGKGGLLVAASCLVLGFAHGVPAVVAAVLVLAGVGLQALGEVFSQAAGWALSYDLAGEGAHGAYQGVFNAGMSAALMLGPALITTAVIGQGLLGWALLAGLFAASGLAMGPTVRWAQRRSALSTPSALPVT</sequence>
<organism evidence="9 10">
    <name type="scientific">Kitasatospora atroaurantiaca</name>
    <dbReference type="NCBI Taxonomy" id="285545"/>
    <lineage>
        <taxon>Bacteria</taxon>
        <taxon>Bacillati</taxon>
        <taxon>Actinomycetota</taxon>
        <taxon>Actinomycetes</taxon>
        <taxon>Kitasatosporales</taxon>
        <taxon>Streptomycetaceae</taxon>
        <taxon>Kitasatospora</taxon>
    </lineage>
</organism>
<evidence type="ECO:0000256" key="6">
    <source>
        <dbReference type="ARBA" id="ARBA00023136"/>
    </source>
</evidence>
<keyword evidence="3" id="KW-1003">Cell membrane</keyword>
<evidence type="ECO:0000259" key="8">
    <source>
        <dbReference type="PROSITE" id="PS50850"/>
    </source>
</evidence>
<evidence type="ECO:0000256" key="2">
    <source>
        <dbReference type="ARBA" id="ARBA00022448"/>
    </source>
</evidence>
<dbReference type="GO" id="GO:0005886">
    <property type="term" value="C:plasma membrane"/>
    <property type="evidence" value="ECO:0007669"/>
    <property type="project" value="UniProtKB-SubCell"/>
</dbReference>
<dbReference type="PANTHER" id="PTHR23517">
    <property type="entry name" value="RESISTANCE PROTEIN MDTM, PUTATIVE-RELATED-RELATED"/>
    <property type="match status" value="1"/>
</dbReference>
<dbReference type="PANTHER" id="PTHR23517:SF2">
    <property type="entry name" value="MULTIDRUG RESISTANCE PROTEIN MDTH"/>
    <property type="match status" value="1"/>
</dbReference>
<protein>
    <submittedName>
        <fullName evidence="9">MFS transporter</fullName>
    </submittedName>
</protein>
<name>A0A561EKG1_9ACTN</name>
<dbReference type="InterPro" id="IPR050171">
    <property type="entry name" value="MFS_Transporters"/>
</dbReference>
<gene>
    <name evidence="9" type="ORF">FB465_1063</name>
</gene>
<evidence type="ECO:0000256" key="5">
    <source>
        <dbReference type="ARBA" id="ARBA00022989"/>
    </source>
</evidence>
<dbReference type="GO" id="GO:0022857">
    <property type="term" value="F:transmembrane transporter activity"/>
    <property type="evidence" value="ECO:0007669"/>
    <property type="project" value="InterPro"/>
</dbReference>
<evidence type="ECO:0000256" key="1">
    <source>
        <dbReference type="ARBA" id="ARBA00004651"/>
    </source>
</evidence>
<dbReference type="Pfam" id="PF07690">
    <property type="entry name" value="MFS_1"/>
    <property type="match status" value="1"/>
</dbReference>
<accession>A0A561EKG1</accession>
<feature type="transmembrane region" description="Helical" evidence="7">
    <location>
        <begin position="206"/>
        <end position="231"/>
    </location>
</feature>
<dbReference type="Gene3D" id="1.20.1250.20">
    <property type="entry name" value="MFS general substrate transporter like domains"/>
    <property type="match status" value="1"/>
</dbReference>
<feature type="transmembrane region" description="Helical" evidence="7">
    <location>
        <begin position="128"/>
        <end position="149"/>
    </location>
</feature>
<keyword evidence="2" id="KW-0813">Transport</keyword>
<feature type="transmembrane region" description="Helical" evidence="7">
    <location>
        <begin position="237"/>
        <end position="258"/>
    </location>
</feature>
<keyword evidence="10" id="KW-1185">Reference proteome</keyword>
<feature type="domain" description="Major facilitator superfamily (MFS) profile" evidence="8">
    <location>
        <begin position="1"/>
        <end position="190"/>
    </location>
</feature>
<feature type="transmembrane region" description="Helical" evidence="7">
    <location>
        <begin position="354"/>
        <end position="382"/>
    </location>
</feature>
<keyword evidence="4 7" id="KW-0812">Transmembrane</keyword>
<reference evidence="9 10" key="1">
    <citation type="submission" date="2019-06" db="EMBL/GenBank/DDBJ databases">
        <title>Sequencing the genomes of 1000 actinobacteria strains.</title>
        <authorList>
            <person name="Klenk H.-P."/>
        </authorList>
    </citation>
    <scope>NUCLEOTIDE SEQUENCE [LARGE SCALE GENOMIC DNA]</scope>
    <source>
        <strain evidence="9 10">DSM 41649</strain>
    </source>
</reference>
<keyword evidence="6 7" id="KW-0472">Membrane</keyword>
<dbReference type="AlphaFoldDB" id="A0A561EKG1"/>
<comment type="caution">
    <text evidence="9">The sequence shown here is derived from an EMBL/GenBank/DDBJ whole genome shotgun (WGS) entry which is preliminary data.</text>
</comment>
<feature type="transmembrane region" description="Helical" evidence="7">
    <location>
        <begin position="7"/>
        <end position="27"/>
    </location>
</feature>
<evidence type="ECO:0000256" key="4">
    <source>
        <dbReference type="ARBA" id="ARBA00022692"/>
    </source>
</evidence>
<evidence type="ECO:0000256" key="7">
    <source>
        <dbReference type="SAM" id="Phobius"/>
    </source>
</evidence>
<dbReference type="SUPFAM" id="SSF103473">
    <property type="entry name" value="MFS general substrate transporter"/>
    <property type="match status" value="1"/>
</dbReference>
<dbReference type="EMBL" id="VIVR01000001">
    <property type="protein sequence ID" value="TWE16103.1"/>
    <property type="molecule type" value="Genomic_DNA"/>
</dbReference>
<evidence type="ECO:0000256" key="3">
    <source>
        <dbReference type="ARBA" id="ARBA00022475"/>
    </source>
</evidence>
<dbReference type="InterPro" id="IPR020846">
    <property type="entry name" value="MFS_dom"/>
</dbReference>
<evidence type="ECO:0000313" key="10">
    <source>
        <dbReference type="Proteomes" id="UP000318416"/>
    </source>
</evidence>
<keyword evidence="5 7" id="KW-1133">Transmembrane helix</keyword>
<feature type="transmembrane region" description="Helical" evidence="7">
    <location>
        <begin position="33"/>
        <end position="56"/>
    </location>
</feature>
<dbReference type="InterPro" id="IPR036259">
    <property type="entry name" value="MFS_trans_sf"/>
</dbReference>
<feature type="transmembrane region" description="Helical" evidence="7">
    <location>
        <begin position="279"/>
        <end position="307"/>
    </location>
</feature>
<dbReference type="PROSITE" id="PS50850">
    <property type="entry name" value="MFS"/>
    <property type="match status" value="1"/>
</dbReference>
<dbReference type="Proteomes" id="UP000318416">
    <property type="component" value="Unassembled WGS sequence"/>
</dbReference>
<proteinExistence type="predicted"/>
<dbReference type="InterPro" id="IPR011701">
    <property type="entry name" value="MFS"/>
</dbReference>
<comment type="subcellular location">
    <subcellularLocation>
        <location evidence="1">Cell membrane</location>
        <topology evidence="1">Multi-pass membrane protein</topology>
    </subcellularLocation>
</comment>
<feature type="transmembrane region" description="Helical" evidence="7">
    <location>
        <begin position="155"/>
        <end position="178"/>
    </location>
</feature>